<dbReference type="PROSITE" id="PS51007">
    <property type="entry name" value="CYTC"/>
    <property type="match status" value="1"/>
</dbReference>
<dbReference type="GO" id="GO:0046872">
    <property type="term" value="F:metal ion binding"/>
    <property type="evidence" value="ECO:0007669"/>
    <property type="project" value="UniProtKB-KW"/>
</dbReference>
<dbReference type="InterPro" id="IPR008979">
    <property type="entry name" value="Galactose-bd-like_sf"/>
</dbReference>
<name>A0A5B9R8W2_9BACT</name>
<keyword evidence="9" id="KW-1185">Reference proteome</keyword>
<accession>A0A5B9R8W2</accession>
<dbReference type="Gene3D" id="1.10.760.10">
    <property type="entry name" value="Cytochrome c-like domain"/>
    <property type="match status" value="1"/>
</dbReference>
<dbReference type="Pfam" id="PF07583">
    <property type="entry name" value="PSCyt2"/>
    <property type="match status" value="1"/>
</dbReference>
<dbReference type="PANTHER" id="PTHR35889">
    <property type="entry name" value="CYCLOINULO-OLIGOSACCHARIDE FRUCTANOTRANSFERASE-RELATED"/>
    <property type="match status" value="1"/>
</dbReference>
<dbReference type="InterPro" id="IPR022655">
    <property type="entry name" value="DUF1553"/>
</dbReference>
<reference evidence="8 9" key="1">
    <citation type="submission" date="2019-08" db="EMBL/GenBank/DDBJ databases">
        <title>Deep-cultivation of Planctomycetes and their phenomic and genomic characterization uncovers novel biology.</title>
        <authorList>
            <person name="Wiegand S."/>
            <person name="Jogler M."/>
            <person name="Boedeker C."/>
            <person name="Pinto D."/>
            <person name="Vollmers J."/>
            <person name="Rivas-Marin E."/>
            <person name="Kohn T."/>
            <person name="Peeters S.H."/>
            <person name="Heuer A."/>
            <person name="Rast P."/>
            <person name="Oberbeckmann S."/>
            <person name="Bunk B."/>
            <person name="Jeske O."/>
            <person name="Meyerdierks A."/>
            <person name="Storesund J.E."/>
            <person name="Kallscheuer N."/>
            <person name="Luecker S."/>
            <person name="Lage O.M."/>
            <person name="Pohl T."/>
            <person name="Merkel B.J."/>
            <person name="Hornburger P."/>
            <person name="Mueller R.-W."/>
            <person name="Bruemmer F."/>
            <person name="Labrenz M."/>
            <person name="Spormann A.M."/>
            <person name="Op den Camp H."/>
            <person name="Overmann J."/>
            <person name="Amann R."/>
            <person name="Jetten M.S.M."/>
            <person name="Mascher T."/>
            <person name="Medema M.H."/>
            <person name="Devos D.P."/>
            <person name="Kaster A.-K."/>
            <person name="Ovreas L."/>
            <person name="Rohde M."/>
            <person name="Galperin M.Y."/>
            <person name="Jogler C."/>
        </authorList>
    </citation>
    <scope>NUCLEOTIDE SEQUENCE [LARGE SCALE GENOMIC DNA]</scope>
    <source>
        <strain evidence="8 9">UC8</strain>
    </source>
</reference>
<evidence type="ECO:0000313" key="8">
    <source>
        <dbReference type="EMBL" id="QEG43331.1"/>
    </source>
</evidence>
<gene>
    <name evidence="8" type="ORF">UC8_53780</name>
</gene>
<feature type="chain" id="PRO_5023130178" evidence="5">
    <location>
        <begin position="24"/>
        <end position="921"/>
    </location>
</feature>
<keyword evidence="5" id="KW-0732">Signal</keyword>
<dbReference type="KEGG" id="rul:UC8_53780"/>
<dbReference type="Pfam" id="PF07587">
    <property type="entry name" value="PSD1"/>
    <property type="match status" value="1"/>
</dbReference>
<organism evidence="8 9">
    <name type="scientific">Roseimaritima ulvae</name>
    <dbReference type="NCBI Taxonomy" id="980254"/>
    <lineage>
        <taxon>Bacteria</taxon>
        <taxon>Pseudomonadati</taxon>
        <taxon>Planctomycetota</taxon>
        <taxon>Planctomycetia</taxon>
        <taxon>Pirellulales</taxon>
        <taxon>Pirellulaceae</taxon>
        <taxon>Roseimaritima</taxon>
    </lineage>
</organism>
<keyword evidence="1 4" id="KW-0349">Heme</keyword>
<dbReference type="GO" id="GO:0020037">
    <property type="term" value="F:heme binding"/>
    <property type="evidence" value="ECO:0007669"/>
    <property type="project" value="InterPro"/>
</dbReference>
<dbReference type="PANTHER" id="PTHR35889:SF3">
    <property type="entry name" value="F-BOX DOMAIN-CONTAINING PROTEIN"/>
    <property type="match status" value="1"/>
</dbReference>
<dbReference type="PROSITE" id="PS50022">
    <property type="entry name" value="FA58C_3"/>
    <property type="match status" value="1"/>
</dbReference>
<dbReference type="InterPro" id="IPR011444">
    <property type="entry name" value="DUF1549"/>
</dbReference>
<keyword evidence="3 4" id="KW-0408">Iron</keyword>
<dbReference type="InterPro" id="IPR000421">
    <property type="entry name" value="FA58C"/>
</dbReference>
<evidence type="ECO:0000256" key="4">
    <source>
        <dbReference type="PROSITE-ProRule" id="PRU00433"/>
    </source>
</evidence>
<evidence type="ECO:0000256" key="3">
    <source>
        <dbReference type="ARBA" id="ARBA00023004"/>
    </source>
</evidence>
<feature type="domain" description="Cytochrome c" evidence="7">
    <location>
        <begin position="19"/>
        <end position="118"/>
    </location>
</feature>
<evidence type="ECO:0000256" key="1">
    <source>
        <dbReference type="ARBA" id="ARBA00022617"/>
    </source>
</evidence>
<proteinExistence type="predicted"/>
<dbReference type="EMBL" id="CP042914">
    <property type="protein sequence ID" value="QEG43331.1"/>
    <property type="molecule type" value="Genomic_DNA"/>
</dbReference>
<dbReference type="AlphaFoldDB" id="A0A5B9R8W2"/>
<dbReference type="Gene3D" id="2.60.120.260">
    <property type="entry name" value="Galactose-binding domain-like"/>
    <property type="match status" value="1"/>
</dbReference>
<evidence type="ECO:0000313" key="9">
    <source>
        <dbReference type="Proteomes" id="UP000325286"/>
    </source>
</evidence>
<evidence type="ECO:0000256" key="5">
    <source>
        <dbReference type="SAM" id="SignalP"/>
    </source>
</evidence>
<evidence type="ECO:0000259" key="7">
    <source>
        <dbReference type="PROSITE" id="PS51007"/>
    </source>
</evidence>
<dbReference type="SUPFAM" id="SSF49785">
    <property type="entry name" value="Galactose-binding domain-like"/>
    <property type="match status" value="1"/>
</dbReference>
<evidence type="ECO:0000256" key="2">
    <source>
        <dbReference type="ARBA" id="ARBA00022723"/>
    </source>
</evidence>
<dbReference type="InterPro" id="IPR036909">
    <property type="entry name" value="Cyt_c-like_dom_sf"/>
</dbReference>
<sequence precursor="true">MNPSLRICSFFIGCTLAAACLAAAETDFQRDVLPIFQEHCIDCHGTDLAESNLSLESPLAALAGGDSGERVIVPGDAAGSYLIERVTTEDEDSRMPPDGDPLSDEQLAHLRAWVNNAPAWQSAAEQLADQTIDHWSFQPIRRPQVPTTVADDGVSDRNPIDAFVRAKLSDAGLDMSAAADRRRLIRRLFLVMHGLPPTPHQVQAFVDDQRPDAWELLVDEVLDSPRYGERWAAHWLDLVRFGETHGFETNRERPNAWPFRDWVIDSLNDDKPFDEFVVQQIAGDAVGEGVGTGFLVAGPYDLVKGKNLELTLAQRQDELADIINTTGTAFLGLTIGCARCHNHKFDPISQTDYYAMQAVFAGVQHAERTLPPAPQTTRELEALTQQIRERRQSLKKFLRTAEDGLRAAVNAKRNVETFAPTRARFVRFTIHATNGGQPCIDELEIYAGQRNVALATAGAKATSSGDFTHPLHKLAQINDGRYGNPQSWICSQVSGGWVQIELPDELDIHEVVWGRDRESQYNDRVATNYQIDVSLDGQLWQPVASSQDRRSLGNDADDEPRYAFDTFPADVAQQGRTLYAELEQLNRRRDTLSEPKKVYAGTFQQPGPTHRLYRGEPGAQREQVAPAALQALSDLRLDADAPEQQRRLAIARWIVDPNNPLTARVIVNRLWQGHFGTGIVDTPSDFGANGTDPTHPQLLDWLASELVAGGWSLKRLHRSILLSDTWRQDSRPREDAMAVDAGSRLLWRFPPRRLEAEAIRDCMLSVTGKLDLRIGGPGFSAFEVEPENVRHYFPKSSYGPEDWRRMIYMTKVRQERDSVFGVFDCPDGSQVTPRRVSSTTPLQALNLLNSRFVMQQADFLVQRLNASEASRTEKIVRAYELCFARQPEPDEVESASQFIEQVGWQAFARAMLNTNEFVFVP</sequence>
<keyword evidence="2 4" id="KW-0479">Metal-binding</keyword>
<dbReference type="Pfam" id="PF07635">
    <property type="entry name" value="PSCyt1"/>
    <property type="match status" value="1"/>
</dbReference>
<protein>
    <submittedName>
        <fullName evidence="8">Planctomycete cytochrome C</fullName>
    </submittedName>
</protein>
<dbReference type="OrthoDB" id="127107at2"/>
<dbReference type="InterPro" id="IPR009056">
    <property type="entry name" value="Cyt_c-like_dom"/>
</dbReference>
<dbReference type="GO" id="GO:0009055">
    <property type="term" value="F:electron transfer activity"/>
    <property type="evidence" value="ECO:0007669"/>
    <property type="project" value="InterPro"/>
</dbReference>
<dbReference type="Proteomes" id="UP000325286">
    <property type="component" value="Chromosome"/>
</dbReference>
<dbReference type="SUPFAM" id="SSF46626">
    <property type="entry name" value="Cytochrome c"/>
    <property type="match status" value="1"/>
</dbReference>
<dbReference type="PROSITE" id="PS51257">
    <property type="entry name" value="PROKAR_LIPOPROTEIN"/>
    <property type="match status" value="1"/>
</dbReference>
<dbReference type="RefSeq" id="WP_068131356.1">
    <property type="nucleotide sequence ID" value="NZ_CP042914.1"/>
</dbReference>
<feature type="signal peptide" evidence="5">
    <location>
        <begin position="1"/>
        <end position="23"/>
    </location>
</feature>
<evidence type="ECO:0000259" key="6">
    <source>
        <dbReference type="PROSITE" id="PS50022"/>
    </source>
</evidence>
<feature type="domain" description="F5/8 type C" evidence="6">
    <location>
        <begin position="442"/>
        <end position="554"/>
    </location>
</feature>
<dbReference type="InterPro" id="IPR011429">
    <property type="entry name" value="Cyt_c_Planctomycete-type"/>
</dbReference>